<dbReference type="PROSITE" id="PS00606">
    <property type="entry name" value="KS3_1"/>
    <property type="match status" value="1"/>
</dbReference>
<dbReference type="InterPro" id="IPR057326">
    <property type="entry name" value="KR_dom"/>
</dbReference>
<dbReference type="Gene3D" id="3.30.70.250">
    <property type="entry name" value="Malonyl-CoA ACP transacylase, ACP-binding"/>
    <property type="match status" value="1"/>
</dbReference>
<dbReference type="InterPro" id="IPR001227">
    <property type="entry name" value="Ac_transferase_dom_sf"/>
</dbReference>
<evidence type="ECO:0000259" key="4">
    <source>
        <dbReference type="PROSITE" id="PS50075"/>
    </source>
</evidence>
<feature type="domain" description="Ketosynthase family 3 (KS3)" evidence="5">
    <location>
        <begin position="643"/>
        <end position="1082"/>
    </location>
</feature>
<dbReference type="GO" id="GO:0006633">
    <property type="term" value="P:fatty acid biosynthetic process"/>
    <property type="evidence" value="ECO:0007669"/>
    <property type="project" value="InterPro"/>
</dbReference>
<feature type="domain" description="Carrier" evidence="4">
    <location>
        <begin position="1759"/>
        <end position="1841"/>
    </location>
</feature>
<dbReference type="KEGG" id="cpi:Cpin_1450"/>
<reference evidence="7" key="1">
    <citation type="submission" date="2009-08" db="EMBL/GenBank/DDBJ databases">
        <title>The complete genome of Chitinophaga pinensis DSM 2588.</title>
        <authorList>
            <consortium name="US DOE Joint Genome Institute (JGI-PGF)"/>
            <person name="Lucas S."/>
            <person name="Copeland A."/>
            <person name="Lapidus A."/>
            <person name="Glavina del Rio T."/>
            <person name="Dalin E."/>
            <person name="Tice H."/>
            <person name="Bruce D."/>
            <person name="Goodwin L."/>
            <person name="Pitluck S."/>
            <person name="Kyrpides N."/>
            <person name="Mavromatis K."/>
            <person name="Ivanova N."/>
            <person name="Mikhailova N."/>
            <person name="Sims D."/>
            <person name="Meinche L."/>
            <person name="Brettin T."/>
            <person name="Detter J.C."/>
            <person name="Han C."/>
            <person name="Larimer F."/>
            <person name="Land M."/>
            <person name="Hauser L."/>
            <person name="Markowitz V."/>
            <person name="Cheng J.-F."/>
            <person name="Hugenholtz P."/>
            <person name="Woyke T."/>
            <person name="Wu D."/>
            <person name="Spring S."/>
            <person name="Klenk H.-P."/>
            <person name="Eisen J.A."/>
        </authorList>
    </citation>
    <scope>NUCLEOTIDE SEQUENCE [LARGE SCALE GENOMIC DNA]</scope>
    <source>
        <strain evidence="7">ATCC 43595 / DSM 2588 / LMG 13176 / NBRC 15968 / NCIMB 11800 / UQM 2034</strain>
    </source>
</reference>
<dbReference type="Gene3D" id="3.40.50.720">
    <property type="entry name" value="NAD(P)-binding Rossmann-like Domain"/>
    <property type="match status" value="1"/>
</dbReference>
<dbReference type="CDD" id="cd08953">
    <property type="entry name" value="KR_2_SDR_x"/>
    <property type="match status" value="1"/>
</dbReference>
<sequence length="2327" mass="251549">MDTPTIIGITPMEHPDVPLALALAQTDALPVLHLGRDKEAAEKALNVLSQHQHTFGVCYSVSEMADIQLPAQVTLIIAPFAISASVPKDITTYYQVYSLSEALAAAQEQAEGIIIKGNEGAGKVADESSFILFQQIVKALPDTKIWVQGGAGIHTTAALIATGAAGVVLDSQLLLFPECKAPAAIKNVCEKLNGNEARVIDQFRVLIRPNSPALPEHATQKDITPYLDIIDLDKGLLPLGQDVAISIDLVKRYKKLGRMIRGLQEAIRGHIVQAKAGNILSPDNALAKELNITYPIAQGPMTRVSDVPAFAAAVADAGALPFVALSLLKGDTAKTLLQQTRALADKKTWGVGILGFAPPELRDEQIAYIKEVKPPMVLIAGGRPSQAKEMEDIGITSFLHVPSASLLDMFIKEGARKFVFEGRECGGHVGPLSSLVLWEKQIERLLQEEQASAFSVFFAGGIHDALSAAFIAVMSASLATKGAKIGVLMGTAYIYTQEAVSTGAILQQFQDQAILHNSTVLLETAPGHETRCLQSPFTTFFQQQKTRLQEEQLDKKEIWAKLEDLNVGRLRIAAKGVERKDNGLVQINATQQLQDGMYMIGQVAAMRQAIVSMTDLHKDVAEENFNYIQASVLPAPLPASEKALDVAIIGMACIYPGARNVEEFWANILAGKDCVTEVPDERWNKDLYYDGNSNDGDKSPSKWGGFIPRIDFDPVAFGIPPQSLAAIDPTQLLALLVAKQALENAGYGNSDYNTEDVSVIIGAEGGNDLANNYGFRSLYRQFLGEMPEELDNVLPKLTEDSFPGVLANVISGRITNRLNLGGRNYTVDAACASSLAAVDLACQELILGKSDMVLAGAADLHNGINDYLMFASTHALSRKGRCMTFDSAADGIALGEGVAMLVLKRYADAKQDGDHVYAVIKGVGGSSDGKSLGLTAPRKAGQIKALERAYEQSGVSPATLGLVEAHGTGTVVGDKTELSALSDMLIQSGAIAGQTYLGSVKTQIGHTKCAAGIAGLIKATLSVYHGVKPPTLHMRTPNAFYNENTSPFLFNTSTGLWLEEERFAGISAFGFGGTNFHAVISNDRTASPTATTLANWPAELFVFRGENDAAVKRLMQAVHAILSNNDQITLKDIAYSLYHYNDAPVRLTVVAGTREDLLLKTELALSGASSKEIYVSAETTGKVAFLFPGQGSQRVNMARELFVAFPQMRKLLKRYPQYEKLLFPAAAFSEEKINQQKEKIKDTRITQPLLGIVDLAIAEFLQELGIQPDMVAGHSYGELPALCFAGAFPANELVPLSERRAQAILDAVEEDKGIMVALNSSKEALAPFIAAGTGVYAVNHNSPQQWVLAGATPAMENLMNELKAQKISFKQMEVACAFHSPLIAKSAALYTAAINDITFNKTAIPVWSNTTAALYPDTPAAIKARMAVHLVSPVLFSEQVQQMYADGARIFVEVGPGKVLTGLTRSIVGKDNVLLHTEDTEPDAITHLLHTIAKYMATGRSVQLDKLFADRNTRILNLDAPEQYKKSATIWHVNGQLAVPAVGKLPAHGAMPVLQPIQLHTAVAAQVVTTPSGNAELMVQEYLNSVKYIVQAQRDVILGYLGQNPANINRLDIPATPAALPVTPARKEPVPTQITVSLNTQPVNGKQDVKRILIEVVSAKTGYPHEMLGMEMDMEADLSIDSIKRMEIIGELRTQMGGFNKSGKGDEGAVEQLAGIKTLNGLLEWIADNVSDAQAETGGISLQHAIEKPTNIPPAGASWTENDIRSTILLTVSEKTGYPTDMLGMDLDLEADLSIDSIKRMEILGELKVKIGGLGQSAGNTEALAGIKTLNGLVSWITSNLSAQVTASLAVEATVVPNVSTAPASLSRITFSLSPYAFNEKDAVSISGKKFAVTDDGSHLPLAIKKLLEQQGAQVDIVTEKDVLEYYQGLIILDMVAAPDRPDILSTFATIKKLHPENVQWVYAISGLNSGDIQQLREVQGYPGFLKSLDKEWDHAKCRSISLTGQLFPEKIPAIILGELLHPDTPAEVIYHDGVRHIFDLVPKQLPVSDTASIALGKEAVVLVLGGAQGITAELTVRFSKDYPCHYVLVGRSPDPRTEDLPNYSSLKTKEDIKQQLIREGEITKPAAIEKRASDIHKFNQILQTIRALEDNGATVSYHSLDLRNEAALHTLISTLYETHGRIDGVVHGAGLLEDKLFRQKTADSFERVFSTKVTPLRILVEKLQADTQFVVLFSSVASVYGNRGQTDYAAANSVLDRYAWELKNLIKGKVTTINWGPWKGTGMVSPALEKEYERRGIALIPLQAGMETFVNELKYGNESQVLIMAE</sequence>
<dbReference type="PANTHER" id="PTHR43775">
    <property type="entry name" value="FATTY ACID SYNTHASE"/>
    <property type="match status" value="1"/>
</dbReference>
<dbReference type="SUPFAM" id="SSF47336">
    <property type="entry name" value="ACP-like"/>
    <property type="match status" value="2"/>
</dbReference>
<dbReference type="InterPro" id="IPR018201">
    <property type="entry name" value="Ketoacyl_synth_AS"/>
</dbReference>
<dbReference type="Pfam" id="PF16197">
    <property type="entry name" value="KAsynt_C_assoc"/>
    <property type="match status" value="1"/>
</dbReference>
<dbReference type="InterPro" id="IPR013785">
    <property type="entry name" value="Aldolase_TIM"/>
</dbReference>
<dbReference type="SUPFAM" id="SSF55048">
    <property type="entry name" value="Probable ACP-binding domain of malonyl-CoA ACP transacylase"/>
    <property type="match status" value="1"/>
</dbReference>
<dbReference type="Proteomes" id="UP000002215">
    <property type="component" value="Chromosome"/>
</dbReference>
<dbReference type="SUPFAM" id="SSF53901">
    <property type="entry name" value="Thiolase-like"/>
    <property type="match status" value="1"/>
</dbReference>
<evidence type="ECO:0000256" key="1">
    <source>
        <dbReference type="ARBA" id="ARBA00022450"/>
    </source>
</evidence>
<dbReference type="InterPro" id="IPR036291">
    <property type="entry name" value="NAD(P)-bd_dom_sf"/>
</dbReference>
<dbReference type="Pfam" id="PF03060">
    <property type="entry name" value="NMO"/>
    <property type="match status" value="1"/>
</dbReference>
<dbReference type="Pfam" id="PF02801">
    <property type="entry name" value="Ketoacyl-synt_C"/>
    <property type="match status" value="1"/>
</dbReference>
<dbReference type="InterPro" id="IPR036736">
    <property type="entry name" value="ACP-like_sf"/>
</dbReference>
<dbReference type="PANTHER" id="PTHR43775:SF51">
    <property type="entry name" value="INACTIVE PHENOLPHTHIOCEROL SYNTHESIS POLYKETIDE SYNTHASE TYPE I PKS1-RELATED"/>
    <property type="match status" value="1"/>
</dbReference>
<dbReference type="GO" id="GO:0004315">
    <property type="term" value="F:3-oxoacyl-[acyl-carrier-protein] synthase activity"/>
    <property type="evidence" value="ECO:0007669"/>
    <property type="project" value="InterPro"/>
</dbReference>
<dbReference type="CDD" id="cd00833">
    <property type="entry name" value="PKS"/>
    <property type="match status" value="1"/>
</dbReference>
<evidence type="ECO:0000313" key="6">
    <source>
        <dbReference type="EMBL" id="ACU58947.1"/>
    </source>
</evidence>
<dbReference type="SMART" id="SM00827">
    <property type="entry name" value="PKS_AT"/>
    <property type="match status" value="1"/>
</dbReference>
<dbReference type="InterPro" id="IPR020841">
    <property type="entry name" value="PKS_Beta-ketoAc_synthase_dom"/>
</dbReference>
<dbReference type="Pfam" id="PF08659">
    <property type="entry name" value="KR"/>
    <property type="match status" value="1"/>
</dbReference>
<dbReference type="InterPro" id="IPR016035">
    <property type="entry name" value="Acyl_Trfase/lysoPLipase"/>
</dbReference>
<dbReference type="SMART" id="SM00825">
    <property type="entry name" value="PKS_KS"/>
    <property type="match status" value="1"/>
</dbReference>
<dbReference type="SUPFAM" id="SSF51735">
    <property type="entry name" value="NAD(P)-binding Rossmann-fold domains"/>
    <property type="match status" value="1"/>
</dbReference>
<dbReference type="Pfam" id="PF00698">
    <property type="entry name" value="Acyl_transf_1"/>
    <property type="match status" value="1"/>
</dbReference>
<dbReference type="OrthoDB" id="9778690at2"/>
<name>A0A979G1A0_CHIPD</name>
<dbReference type="Gene3D" id="3.40.366.10">
    <property type="entry name" value="Malonyl-Coenzyme A Acyl Carrier Protein, domain 2"/>
    <property type="match status" value="1"/>
</dbReference>
<keyword evidence="1" id="KW-0596">Phosphopantetheine</keyword>
<gene>
    <name evidence="6" type="ordered locus">Cpin_1450</name>
</gene>
<accession>A0A979G1A0</accession>
<dbReference type="Gene3D" id="3.40.47.10">
    <property type="match status" value="1"/>
</dbReference>
<dbReference type="InterPro" id="IPR009081">
    <property type="entry name" value="PP-bd_ACP"/>
</dbReference>
<dbReference type="EC" id="2.3.1.94" evidence="6"/>
<dbReference type="RefSeq" id="WP_012789123.1">
    <property type="nucleotide sequence ID" value="NC_013132.1"/>
</dbReference>
<dbReference type="Pfam" id="PF00109">
    <property type="entry name" value="ketoacyl-synt"/>
    <property type="match status" value="1"/>
</dbReference>
<dbReference type="GO" id="GO:0004312">
    <property type="term" value="F:fatty acid synthase activity"/>
    <property type="evidence" value="ECO:0007669"/>
    <property type="project" value="TreeGrafter"/>
</dbReference>
<organism evidence="6 7">
    <name type="scientific">Chitinophaga pinensis (strain ATCC 43595 / DSM 2588 / LMG 13176 / NBRC 15968 / NCIMB 11800 / UQM 2034)</name>
    <dbReference type="NCBI Taxonomy" id="485918"/>
    <lineage>
        <taxon>Bacteria</taxon>
        <taxon>Pseudomonadati</taxon>
        <taxon>Bacteroidota</taxon>
        <taxon>Chitinophagia</taxon>
        <taxon>Chitinophagales</taxon>
        <taxon>Chitinophagaceae</taxon>
        <taxon>Chitinophaga</taxon>
    </lineage>
</organism>
<reference evidence="6 7" key="2">
    <citation type="journal article" date="2010" name="Stand. Genomic Sci.">
        <title>Complete genome sequence of Chitinophaga pinensis type strain (UQM 2034).</title>
        <authorList>
            <person name="Glavina Del Rio T."/>
            <person name="Abt B."/>
            <person name="Spring S."/>
            <person name="Lapidus A."/>
            <person name="Nolan M."/>
            <person name="Tice H."/>
            <person name="Copeland A."/>
            <person name="Cheng J.F."/>
            <person name="Chen F."/>
            <person name="Bruce D."/>
            <person name="Goodwin L."/>
            <person name="Pitluck S."/>
            <person name="Ivanova N."/>
            <person name="Mavromatis K."/>
            <person name="Mikhailova N."/>
            <person name="Pati A."/>
            <person name="Chen A."/>
            <person name="Palaniappan K."/>
            <person name="Land M."/>
            <person name="Hauser L."/>
            <person name="Chang Y.J."/>
            <person name="Jeffries C.D."/>
            <person name="Chain P."/>
            <person name="Saunders E."/>
            <person name="Detter J.C."/>
            <person name="Brettin T."/>
            <person name="Rohde M."/>
            <person name="Goker M."/>
            <person name="Bristow J."/>
            <person name="Eisen J.A."/>
            <person name="Markowitz V."/>
            <person name="Hugenholtz P."/>
            <person name="Kyrpides N.C."/>
            <person name="Klenk H.P."/>
            <person name="Lucas S."/>
        </authorList>
    </citation>
    <scope>NUCLEOTIDE SEQUENCE [LARGE SCALE GENOMIC DNA]</scope>
    <source>
        <strain evidence="7">ATCC 43595 / DSM 2588 / LMG 13176 / NBRC 15968 / NCIMB 11800 / UQM 2034</strain>
    </source>
</reference>
<dbReference type="EMBL" id="CP001699">
    <property type="protein sequence ID" value="ACU58947.1"/>
    <property type="molecule type" value="Genomic_DNA"/>
</dbReference>
<dbReference type="PROSITE" id="PS50075">
    <property type="entry name" value="CARRIER"/>
    <property type="match status" value="1"/>
</dbReference>
<dbReference type="InterPro" id="IPR050091">
    <property type="entry name" value="PKS_NRPS_Biosynth_Enz"/>
</dbReference>
<dbReference type="SUPFAM" id="SSF52151">
    <property type="entry name" value="FabD/lysophospholipase-like"/>
    <property type="match status" value="1"/>
</dbReference>
<keyword evidence="3 6" id="KW-0808">Transferase</keyword>
<keyword evidence="6" id="KW-0012">Acyltransferase</keyword>
<dbReference type="Gene3D" id="3.20.20.70">
    <property type="entry name" value="Aldolase class I"/>
    <property type="match status" value="2"/>
</dbReference>
<evidence type="ECO:0000256" key="3">
    <source>
        <dbReference type="ARBA" id="ARBA00022679"/>
    </source>
</evidence>
<evidence type="ECO:0000313" key="7">
    <source>
        <dbReference type="Proteomes" id="UP000002215"/>
    </source>
</evidence>
<dbReference type="Gene3D" id="1.10.1200.10">
    <property type="entry name" value="ACP-like"/>
    <property type="match status" value="2"/>
</dbReference>
<protein>
    <submittedName>
        <fullName evidence="6">Erythronolide synthase</fullName>
        <ecNumber evidence="6">2.3.1.94</ecNumber>
    </submittedName>
</protein>
<dbReference type="InterPro" id="IPR014043">
    <property type="entry name" value="Acyl_transferase_dom"/>
</dbReference>
<proteinExistence type="predicted"/>
<dbReference type="InterPro" id="IPR014030">
    <property type="entry name" value="Ketoacyl_synth_N"/>
</dbReference>
<dbReference type="InterPro" id="IPR032821">
    <property type="entry name" value="PKS_assoc"/>
</dbReference>
<evidence type="ECO:0000259" key="5">
    <source>
        <dbReference type="PROSITE" id="PS52004"/>
    </source>
</evidence>
<dbReference type="SUPFAM" id="SSF51412">
    <property type="entry name" value="Inosine monophosphate dehydrogenase (IMPDH)"/>
    <property type="match status" value="2"/>
</dbReference>
<dbReference type="GO" id="GO:0047879">
    <property type="term" value="F:erythronolide synthase activity"/>
    <property type="evidence" value="ECO:0007669"/>
    <property type="project" value="UniProtKB-EC"/>
</dbReference>
<dbReference type="InterPro" id="IPR013968">
    <property type="entry name" value="PKS_KR"/>
</dbReference>
<dbReference type="InterPro" id="IPR014031">
    <property type="entry name" value="Ketoacyl_synth_C"/>
</dbReference>
<dbReference type="PROSITE" id="PS52004">
    <property type="entry name" value="KS3_2"/>
    <property type="match status" value="1"/>
</dbReference>
<dbReference type="InterPro" id="IPR016036">
    <property type="entry name" value="Malonyl_transacylase_ACP-bd"/>
</dbReference>
<dbReference type="SMART" id="SM00822">
    <property type="entry name" value="PKS_KR"/>
    <property type="match status" value="1"/>
</dbReference>
<dbReference type="InterPro" id="IPR016039">
    <property type="entry name" value="Thiolase-like"/>
</dbReference>
<keyword evidence="2" id="KW-0597">Phosphoprotein</keyword>
<evidence type="ECO:0000256" key="2">
    <source>
        <dbReference type="ARBA" id="ARBA00022553"/>
    </source>
</evidence>